<dbReference type="Gene3D" id="3.90.25.10">
    <property type="entry name" value="UDP-galactose 4-epimerase, domain 1"/>
    <property type="match status" value="1"/>
</dbReference>
<dbReference type="RefSeq" id="WP_069416457.1">
    <property type="nucleotide sequence ID" value="NZ_JACKUL010000024.1"/>
</dbReference>
<organism evidence="2 3">
    <name type="scientific">Mycolicibacterium flavescens</name>
    <name type="common">Mycobacterium flavescens</name>
    <dbReference type="NCBI Taxonomy" id="1776"/>
    <lineage>
        <taxon>Bacteria</taxon>
        <taxon>Bacillati</taxon>
        <taxon>Actinomycetota</taxon>
        <taxon>Actinomycetes</taxon>
        <taxon>Mycobacteriales</taxon>
        <taxon>Mycobacteriaceae</taxon>
        <taxon>Mycolicibacterium</taxon>
    </lineage>
</organism>
<comment type="caution">
    <text evidence="2">The sequence shown here is derived from an EMBL/GenBank/DDBJ whole genome shotgun (WGS) entry which is preliminary data.</text>
</comment>
<dbReference type="AlphaFoldDB" id="A0A1E3RAZ1"/>
<dbReference type="OrthoDB" id="3510772at2"/>
<dbReference type="InterPro" id="IPR016040">
    <property type="entry name" value="NAD(P)-bd_dom"/>
</dbReference>
<name>A0A1E3RAZ1_MYCFV</name>
<dbReference type="PANTHER" id="PTHR43162">
    <property type="match status" value="1"/>
</dbReference>
<dbReference type="Pfam" id="PF13460">
    <property type="entry name" value="NAD_binding_10"/>
    <property type="match status" value="1"/>
</dbReference>
<gene>
    <name evidence="2" type="ORF">BHQ18_25280</name>
</gene>
<sequence length="265" mass="28116">MTLLVTGATGNIGRRVVDQLINLGCNDIRALTTNPAKAALPDGVAAVTGYLGRPETLPAALEGVRAMYLAPLPSTVDATLALARAAGVEYVVALSGGAHWQPQAEAVAASGIAHTQIGAGEFLDNYAFWGEQIRTTRTVREPYPDVVQAPVSMDDIARVAAVLLAEPDPSHRSRMYELTGPQALTRVQIAEQIGVGIGVDVTFAVCGREQAEQALRPMMGDEVRWYYDMLAEHPPQSANTLVADLTATPAQTVAQWAAANADVFR</sequence>
<dbReference type="Proteomes" id="UP000094053">
    <property type="component" value="Unassembled WGS sequence"/>
</dbReference>
<dbReference type="Gene3D" id="3.40.50.720">
    <property type="entry name" value="NAD(P)-binding Rossmann-like Domain"/>
    <property type="match status" value="1"/>
</dbReference>
<dbReference type="PANTHER" id="PTHR43162:SF1">
    <property type="entry name" value="PRESTALK A DIFFERENTIATION PROTEIN A"/>
    <property type="match status" value="1"/>
</dbReference>
<dbReference type="InterPro" id="IPR036291">
    <property type="entry name" value="NAD(P)-bd_dom_sf"/>
</dbReference>
<protein>
    <submittedName>
        <fullName evidence="2">Hydroxylase</fullName>
    </submittedName>
</protein>
<evidence type="ECO:0000313" key="2">
    <source>
        <dbReference type="EMBL" id="ODQ87033.1"/>
    </source>
</evidence>
<proteinExistence type="predicted"/>
<accession>A0A1E3RAZ1</accession>
<dbReference type="SUPFAM" id="SSF51735">
    <property type="entry name" value="NAD(P)-binding Rossmann-fold domains"/>
    <property type="match status" value="1"/>
</dbReference>
<dbReference type="EMBL" id="MIHA01000026">
    <property type="protein sequence ID" value="ODQ87033.1"/>
    <property type="molecule type" value="Genomic_DNA"/>
</dbReference>
<evidence type="ECO:0000259" key="1">
    <source>
        <dbReference type="Pfam" id="PF13460"/>
    </source>
</evidence>
<dbReference type="STRING" id="1776.BHQ18_25280"/>
<dbReference type="InterPro" id="IPR051604">
    <property type="entry name" value="Ergot_Alk_Oxidoreductase"/>
</dbReference>
<reference evidence="3" key="1">
    <citation type="submission" date="2016-09" db="EMBL/GenBank/DDBJ databases">
        <authorList>
            <person name="Greninger A.L."/>
            <person name="Jerome K.R."/>
            <person name="Mcnair B."/>
            <person name="Wallis C."/>
            <person name="Fang F."/>
        </authorList>
    </citation>
    <scope>NUCLEOTIDE SEQUENCE [LARGE SCALE GENOMIC DNA]</scope>
    <source>
        <strain evidence="3">M6</strain>
    </source>
</reference>
<feature type="domain" description="NAD(P)-binding" evidence="1">
    <location>
        <begin position="7"/>
        <end position="99"/>
    </location>
</feature>
<evidence type="ECO:0000313" key="3">
    <source>
        <dbReference type="Proteomes" id="UP000094053"/>
    </source>
</evidence>
<keyword evidence="3" id="KW-1185">Reference proteome</keyword>